<evidence type="ECO:0000256" key="4">
    <source>
        <dbReference type="ARBA" id="ARBA00022516"/>
    </source>
</evidence>
<gene>
    <name evidence="9" type="primary">fabZ</name>
    <name evidence="10" type="ORF">BECKFM1743A_GA0114220_102467</name>
    <name evidence="12" type="ORF">BECKFM1743B_GA0114221_107211</name>
    <name evidence="11" type="ORF">BECKFM1743C_GA0114222_107921</name>
</gene>
<dbReference type="EC" id="4.2.1.59" evidence="9"/>
<sequence>MLRQAFRIEPDATHPAGSPIMTNISNSKKVENMDIKEILEYLPHRYPFLLIDRVLNYTPGKSLVALKNVTFNENFFQGHFPNRPLMPAVLILEAMAQTAGLLVLRNIDKRPTEKSEYYFAGIDKARFRRPVEPGDQLIFYAEFSRMTRGIWKVDVTAKVDDKLVASAELMGVFRSMEK</sequence>
<comment type="similarity">
    <text evidence="2 9">Belongs to the thioester dehydratase family. FabZ subfamily.</text>
</comment>
<keyword evidence="7 9" id="KW-0456">Lyase</keyword>
<dbReference type="InterPro" id="IPR010084">
    <property type="entry name" value="FabZ"/>
</dbReference>
<dbReference type="Gene3D" id="3.10.129.10">
    <property type="entry name" value="Hotdog Thioesterase"/>
    <property type="match status" value="1"/>
</dbReference>
<keyword evidence="3 9" id="KW-0963">Cytoplasm</keyword>
<accession>A0A450SZY9</accession>
<protein>
    <recommendedName>
        <fullName evidence="9">3-hydroxyacyl-[acyl-carrier-protein] dehydratase FabZ</fullName>
        <ecNumber evidence="9">4.2.1.59</ecNumber>
    </recommendedName>
    <alternativeName>
        <fullName evidence="9">(3R)-hydroxymyristoyl-[acyl-carrier-protein] dehydratase</fullName>
        <shortName evidence="9">(3R)-hydroxymyristoyl-ACP dehydrase</shortName>
    </alternativeName>
    <alternativeName>
        <fullName evidence="9">Beta-hydroxyacyl-ACP dehydratase</fullName>
    </alternativeName>
</protein>
<dbReference type="GO" id="GO:0016020">
    <property type="term" value="C:membrane"/>
    <property type="evidence" value="ECO:0007669"/>
    <property type="project" value="GOC"/>
</dbReference>
<evidence type="ECO:0000256" key="8">
    <source>
        <dbReference type="ARBA" id="ARBA00025049"/>
    </source>
</evidence>
<evidence type="ECO:0000256" key="5">
    <source>
        <dbReference type="ARBA" id="ARBA00022556"/>
    </source>
</evidence>
<dbReference type="FunFam" id="3.10.129.10:FF:000001">
    <property type="entry name" value="3-hydroxyacyl-[acyl-carrier-protein] dehydratase FabZ"/>
    <property type="match status" value="1"/>
</dbReference>
<dbReference type="CDD" id="cd01288">
    <property type="entry name" value="FabZ"/>
    <property type="match status" value="1"/>
</dbReference>
<keyword evidence="6 9" id="KW-0443">Lipid metabolism</keyword>
<dbReference type="EMBL" id="CAADFL010000721">
    <property type="protein sequence ID" value="VFK20723.1"/>
    <property type="molecule type" value="Genomic_DNA"/>
</dbReference>
<dbReference type="Pfam" id="PF07977">
    <property type="entry name" value="FabA"/>
    <property type="match status" value="1"/>
</dbReference>
<organism evidence="10">
    <name type="scientific">Candidatus Kentrum sp. FM</name>
    <dbReference type="NCBI Taxonomy" id="2126340"/>
    <lineage>
        <taxon>Bacteria</taxon>
        <taxon>Pseudomonadati</taxon>
        <taxon>Pseudomonadota</taxon>
        <taxon>Gammaproteobacteria</taxon>
        <taxon>Candidatus Kentrum</taxon>
    </lineage>
</organism>
<comment type="subcellular location">
    <subcellularLocation>
        <location evidence="1 9">Cytoplasm</location>
    </subcellularLocation>
</comment>
<evidence type="ECO:0000256" key="2">
    <source>
        <dbReference type="ARBA" id="ARBA00009174"/>
    </source>
</evidence>
<dbReference type="NCBIfam" id="NF000582">
    <property type="entry name" value="PRK00006.1"/>
    <property type="match status" value="1"/>
</dbReference>
<dbReference type="GO" id="GO:0009245">
    <property type="term" value="P:lipid A biosynthetic process"/>
    <property type="evidence" value="ECO:0007669"/>
    <property type="project" value="UniProtKB-UniRule"/>
</dbReference>
<keyword evidence="4 9" id="KW-0444">Lipid biosynthesis</keyword>
<comment type="function">
    <text evidence="8 9">Involved in unsaturated fatty acids biosynthesis. Catalyzes the dehydration of short chain beta-hydroxyacyl-ACPs and long chain saturated and unsaturated beta-hydroxyacyl-ACPs.</text>
</comment>
<dbReference type="NCBIfam" id="TIGR01750">
    <property type="entry name" value="fabZ"/>
    <property type="match status" value="1"/>
</dbReference>
<dbReference type="PANTHER" id="PTHR30272">
    <property type="entry name" value="3-HYDROXYACYL-[ACYL-CARRIER-PROTEIN] DEHYDRATASE"/>
    <property type="match status" value="1"/>
</dbReference>
<dbReference type="AlphaFoldDB" id="A0A450SZY9"/>
<reference evidence="10" key="1">
    <citation type="submission" date="2019-02" db="EMBL/GenBank/DDBJ databases">
        <authorList>
            <person name="Gruber-Vodicka R. H."/>
            <person name="Seah K. B. B."/>
        </authorList>
    </citation>
    <scope>NUCLEOTIDE SEQUENCE</scope>
    <source>
        <strain evidence="10">BECK_BZ163</strain>
        <strain evidence="12">BECK_BZ164</strain>
        <strain evidence="11">BECK_BZ165</strain>
    </source>
</reference>
<evidence type="ECO:0000256" key="3">
    <source>
        <dbReference type="ARBA" id="ARBA00022490"/>
    </source>
</evidence>
<dbReference type="EMBL" id="CAADEZ010000246">
    <property type="protein sequence ID" value="VFJ59787.1"/>
    <property type="molecule type" value="Genomic_DNA"/>
</dbReference>
<evidence type="ECO:0000256" key="7">
    <source>
        <dbReference type="ARBA" id="ARBA00023239"/>
    </source>
</evidence>
<dbReference type="InterPro" id="IPR013114">
    <property type="entry name" value="FabA_FabZ"/>
</dbReference>
<evidence type="ECO:0000313" key="11">
    <source>
        <dbReference type="EMBL" id="VFJ74463.1"/>
    </source>
</evidence>
<comment type="catalytic activity">
    <reaction evidence="9">
        <text>a (3R)-hydroxyacyl-[ACP] = a (2E)-enoyl-[ACP] + H2O</text>
        <dbReference type="Rhea" id="RHEA:13097"/>
        <dbReference type="Rhea" id="RHEA-COMP:9925"/>
        <dbReference type="Rhea" id="RHEA-COMP:9945"/>
        <dbReference type="ChEBI" id="CHEBI:15377"/>
        <dbReference type="ChEBI" id="CHEBI:78784"/>
        <dbReference type="ChEBI" id="CHEBI:78827"/>
        <dbReference type="EC" id="4.2.1.59"/>
    </reaction>
</comment>
<evidence type="ECO:0000256" key="6">
    <source>
        <dbReference type="ARBA" id="ARBA00023098"/>
    </source>
</evidence>
<feature type="active site" evidence="9">
    <location>
        <position position="79"/>
    </location>
</feature>
<evidence type="ECO:0000313" key="12">
    <source>
        <dbReference type="EMBL" id="VFK20723.1"/>
    </source>
</evidence>
<dbReference type="GO" id="GO:0006633">
    <property type="term" value="P:fatty acid biosynthetic process"/>
    <property type="evidence" value="ECO:0007669"/>
    <property type="project" value="UniProtKB-UniRule"/>
</dbReference>
<evidence type="ECO:0000256" key="9">
    <source>
        <dbReference type="HAMAP-Rule" id="MF_00406"/>
    </source>
</evidence>
<proteinExistence type="inferred from homology"/>
<dbReference type="PANTHER" id="PTHR30272:SF1">
    <property type="entry name" value="3-HYDROXYACYL-[ACYL-CARRIER-PROTEIN] DEHYDRATASE"/>
    <property type="match status" value="1"/>
</dbReference>
<dbReference type="GO" id="GO:0005737">
    <property type="term" value="C:cytoplasm"/>
    <property type="evidence" value="ECO:0007669"/>
    <property type="project" value="UniProtKB-SubCell"/>
</dbReference>
<evidence type="ECO:0000256" key="1">
    <source>
        <dbReference type="ARBA" id="ARBA00004496"/>
    </source>
</evidence>
<keyword evidence="5 9" id="KW-0441">Lipid A biosynthesis</keyword>
<dbReference type="InterPro" id="IPR029069">
    <property type="entry name" value="HotDog_dom_sf"/>
</dbReference>
<dbReference type="SUPFAM" id="SSF54637">
    <property type="entry name" value="Thioesterase/thiol ester dehydrase-isomerase"/>
    <property type="match status" value="1"/>
</dbReference>
<dbReference type="HAMAP" id="MF_00406">
    <property type="entry name" value="FabZ"/>
    <property type="match status" value="1"/>
</dbReference>
<name>A0A450SZY9_9GAMM</name>
<evidence type="ECO:0000313" key="10">
    <source>
        <dbReference type="EMBL" id="VFJ59787.1"/>
    </source>
</evidence>
<dbReference type="EMBL" id="CAADFA010000792">
    <property type="protein sequence ID" value="VFJ74463.1"/>
    <property type="molecule type" value="Genomic_DNA"/>
</dbReference>
<dbReference type="GO" id="GO:0019171">
    <property type="term" value="F:(3R)-hydroxyacyl-[acyl-carrier-protein] dehydratase activity"/>
    <property type="evidence" value="ECO:0007669"/>
    <property type="project" value="UniProtKB-EC"/>
</dbReference>